<proteinExistence type="predicted"/>
<name>A0ABQ1HH60_9FLAO</name>
<evidence type="ECO:0008006" key="3">
    <source>
        <dbReference type="Google" id="ProtNLM"/>
    </source>
</evidence>
<accession>A0ABQ1HH60</accession>
<reference evidence="2" key="1">
    <citation type="journal article" date="2019" name="Int. J. Syst. Evol. Microbiol.">
        <title>The Global Catalogue of Microorganisms (GCM) 10K type strain sequencing project: providing services to taxonomists for standard genome sequencing and annotation.</title>
        <authorList>
            <consortium name="The Broad Institute Genomics Platform"/>
            <consortium name="The Broad Institute Genome Sequencing Center for Infectious Disease"/>
            <person name="Wu L."/>
            <person name="Ma J."/>
        </authorList>
    </citation>
    <scope>NUCLEOTIDE SEQUENCE [LARGE SCALE GENOMIC DNA]</scope>
    <source>
        <strain evidence="2">CGMCC 1.12811</strain>
    </source>
</reference>
<dbReference type="InterPro" id="IPR029058">
    <property type="entry name" value="AB_hydrolase_fold"/>
</dbReference>
<dbReference type="EMBL" id="BMGA01000003">
    <property type="protein sequence ID" value="GGA77268.1"/>
    <property type="molecule type" value="Genomic_DNA"/>
</dbReference>
<dbReference type="RefSeq" id="WP_188493909.1">
    <property type="nucleotide sequence ID" value="NZ_BMGA01000003.1"/>
</dbReference>
<gene>
    <name evidence="1" type="ORF">GCM10008015_17400</name>
</gene>
<dbReference type="Gene3D" id="3.40.50.1820">
    <property type="entry name" value="alpha/beta hydrolase"/>
    <property type="match status" value="1"/>
</dbReference>
<sequence length="474" mass="53129">MKSTAISFSTFLSKKNLVCILLGLFLTANSWATTGKWISKTTGRAIEYNATESKKPVKDYAGNYLTVVYLKNLSIKKIGRNSIKKDVNWLLSQGYRVVELDYAKNSNAKAIKINEDIIAINDSIAAGSFCGYKNCSLYKSYVLFEGYRIARDVSYFIDDPKVYNTPEQYKVGDSLHMDIIYPANPKVKVPVILSFSYSNSYAFYDSNKGMLTDAYKDQRLNLAYSFAGFNDSFLEGAPASGIAWAIADHPKYCPWGKGKTVNGPNDAYKSFQTNPDAAQKVKSAIRTLRFFSKQRGLSDKIGIFGFSRGSTAGSMAIGDRKVEELENAGFHIGISDVVQAATLGPGVFDYTLIYNTPDDGDKNLEQRCPWVWGPLDENRKLWESMGGSFLVEKTAAPTLFFYNTDDDHYYEDQIKHFKNKLDLLGVPTFSLINYGKGHAIPQTANDLNTLYNFFKNYLNPPKVDKFKNNLANNK</sequence>
<dbReference type="Proteomes" id="UP000658793">
    <property type="component" value="Unassembled WGS sequence"/>
</dbReference>
<comment type="caution">
    <text evidence="1">The sequence shown here is derived from an EMBL/GenBank/DDBJ whole genome shotgun (WGS) entry which is preliminary data.</text>
</comment>
<evidence type="ECO:0000313" key="2">
    <source>
        <dbReference type="Proteomes" id="UP000658793"/>
    </source>
</evidence>
<dbReference type="SUPFAM" id="SSF53474">
    <property type="entry name" value="alpha/beta-Hydrolases"/>
    <property type="match status" value="1"/>
</dbReference>
<keyword evidence="2" id="KW-1185">Reference proteome</keyword>
<evidence type="ECO:0000313" key="1">
    <source>
        <dbReference type="EMBL" id="GGA77268.1"/>
    </source>
</evidence>
<protein>
    <recommendedName>
        <fullName evidence="3">Alpha/beta hydrolase</fullName>
    </recommendedName>
</protein>
<organism evidence="1 2">
    <name type="scientific">Flavobacterium palustre</name>
    <dbReference type="NCBI Taxonomy" id="1476463"/>
    <lineage>
        <taxon>Bacteria</taxon>
        <taxon>Pseudomonadati</taxon>
        <taxon>Bacteroidota</taxon>
        <taxon>Flavobacteriia</taxon>
        <taxon>Flavobacteriales</taxon>
        <taxon>Flavobacteriaceae</taxon>
        <taxon>Flavobacterium</taxon>
    </lineage>
</organism>